<evidence type="ECO:0000313" key="6">
    <source>
        <dbReference type="EMBL" id="RMJ08507.1"/>
    </source>
</evidence>
<accession>A0A3M2RT94</accession>
<dbReference type="STRING" id="2010991.A0A3M2RT94"/>
<dbReference type="Pfam" id="PF07992">
    <property type="entry name" value="Pyr_redox_2"/>
    <property type="match status" value="1"/>
</dbReference>
<dbReference type="InterPro" id="IPR036188">
    <property type="entry name" value="FAD/NAD-bd_sf"/>
</dbReference>
<reference evidence="6 7" key="1">
    <citation type="submission" date="2017-06" db="EMBL/GenBank/DDBJ databases">
        <title>Comparative genomic analysis of Ambrosia Fusariam Clade fungi.</title>
        <authorList>
            <person name="Stajich J.E."/>
            <person name="Carrillo J."/>
            <person name="Kijimoto T."/>
            <person name="Eskalen A."/>
            <person name="O'Donnell K."/>
            <person name="Kasson M."/>
        </authorList>
    </citation>
    <scope>NUCLEOTIDE SEQUENCE [LARGE SCALE GENOMIC DNA]</scope>
    <source>
        <strain evidence="6">UCR3666</strain>
    </source>
</reference>
<dbReference type="GO" id="GO:0050660">
    <property type="term" value="F:flavin adenine dinucleotide binding"/>
    <property type="evidence" value="ECO:0007669"/>
    <property type="project" value="TreeGrafter"/>
</dbReference>
<comment type="caution">
    <text evidence="6">The sequence shown here is derived from an EMBL/GenBank/DDBJ whole genome shotgun (WGS) entry which is preliminary data.</text>
</comment>
<dbReference type="AlphaFoldDB" id="A0A3M2RT94"/>
<organism evidence="6 7">
    <name type="scientific">Fusarium kuroshium</name>
    <dbReference type="NCBI Taxonomy" id="2010991"/>
    <lineage>
        <taxon>Eukaryota</taxon>
        <taxon>Fungi</taxon>
        <taxon>Dikarya</taxon>
        <taxon>Ascomycota</taxon>
        <taxon>Pezizomycotina</taxon>
        <taxon>Sordariomycetes</taxon>
        <taxon>Hypocreomycetidae</taxon>
        <taxon>Hypocreales</taxon>
        <taxon>Nectriaceae</taxon>
        <taxon>Fusarium</taxon>
        <taxon>Fusarium solani species complex</taxon>
    </lineage>
</organism>
<gene>
    <name evidence="6" type="ORF">CDV36_011880</name>
</gene>
<evidence type="ECO:0000313" key="7">
    <source>
        <dbReference type="Proteomes" id="UP000277212"/>
    </source>
</evidence>
<dbReference type="Proteomes" id="UP000277212">
    <property type="component" value="Unassembled WGS sequence"/>
</dbReference>
<sequence>MPETILVIGAGYAGIGIAHKLLKDTLPKVPGLKVVLVSPSTHHLWNIAVVRGIVPGQLGDEKLFQPIEPGFKRYPVDSFEFVLGTATHVSPDKNFVRVKTGGETLELKYTHLIVATGSSYPTRLPFTSIGTYQETLDALHGWRRKVEAAGSIVIAGAGPTGIETASELACIYGQTKDITIIVPGNDPLPGLIPDVGKIAANEMEKLNVKIRRNTRVTNVEKTGGQQTTISLSDGSALQADVYLPLFGTKANSGFLPTTLLDDKGNLKLDSSLRVVGSENIWAAGDVGNLEPKQLIYAERQALHLAMNLDAVLTGAKERLSDLKPTVMPQLFVTIGQKKGTGQYNRFRVPGFIVSTVKGKTLFTEKAPGLVAGKNIVRSSI</sequence>
<keyword evidence="7" id="KW-1185">Reference proteome</keyword>
<protein>
    <recommendedName>
        <fullName evidence="5">FAD/NAD(P)-binding domain-containing protein</fullName>
    </recommendedName>
</protein>
<evidence type="ECO:0000259" key="5">
    <source>
        <dbReference type="Pfam" id="PF07992"/>
    </source>
</evidence>
<keyword evidence="3" id="KW-0274">FAD</keyword>
<dbReference type="InterPro" id="IPR023753">
    <property type="entry name" value="FAD/NAD-binding_dom"/>
</dbReference>
<evidence type="ECO:0000256" key="4">
    <source>
        <dbReference type="ARBA" id="ARBA00023002"/>
    </source>
</evidence>
<feature type="domain" description="FAD/NAD(P)-binding" evidence="5">
    <location>
        <begin position="5"/>
        <end position="301"/>
    </location>
</feature>
<dbReference type="PRINTS" id="PR00469">
    <property type="entry name" value="PNDRDTASEII"/>
</dbReference>
<name>A0A3M2RT94_9HYPO</name>
<comment type="similarity">
    <text evidence="1">Belongs to the FAD-dependent oxidoreductase family.</text>
</comment>
<proteinExistence type="inferred from homology"/>
<evidence type="ECO:0000256" key="2">
    <source>
        <dbReference type="ARBA" id="ARBA00022630"/>
    </source>
</evidence>
<keyword evidence="4" id="KW-0560">Oxidoreductase</keyword>
<keyword evidence="2" id="KW-0285">Flavoprotein</keyword>
<dbReference type="PANTHER" id="PTHR43735">
    <property type="entry name" value="APOPTOSIS-INDUCING FACTOR 1"/>
    <property type="match status" value="1"/>
</dbReference>
<dbReference type="PRINTS" id="PR00368">
    <property type="entry name" value="FADPNR"/>
</dbReference>
<dbReference type="Gene3D" id="3.50.50.100">
    <property type="match status" value="1"/>
</dbReference>
<dbReference type="PANTHER" id="PTHR43735:SF3">
    <property type="entry name" value="FERROPTOSIS SUPPRESSOR PROTEIN 1"/>
    <property type="match status" value="1"/>
</dbReference>
<dbReference type="OrthoDB" id="202203at2759"/>
<dbReference type="SUPFAM" id="SSF51905">
    <property type="entry name" value="FAD/NAD(P)-binding domain"/>
    <property type="match status" value="1"/>
</dbReference>
<evidence type="ECO:0000256" key="1">
    <source>
        <dbReference type="ARBA" id="ARBA00006442"/>
    </source>
</evidence>
<dbReference type="GO" id="GO:0005737">
    <property type="term" value="C:cytoplasm"/>
    <property type="evidence" value="ECO:0007669"/>
    <property type="project" value="TreeGrafter"/>
</dbReference>
<dbReference type="EMBL" id="NKUJ01000284">
    <property type="protein sequence ID" value="RMJ08507.1"/>
    <property type="molecule type" value="Genomic_DNA"/>
</dbReference>
<dbReference type="GO" id="GO:0004174">
    <property type="term" value="F:electron-transferring-flavoprotein dehydrogenase activity"/>
    <property type="evidence" value="ECO:0007669"/>
    <property type="project" value="TreeGrafter"/>
</dbReference>
<evidence type="ECO:0000256" key="3">
    <source>
        <dbReference type="ARBA" id="ARBA00022827"/>
    </source>
</evidence>